<dbReference type="EMBL" id="JAGFNK010000310">
    <property type="protein sequence ID" value="KAI9453282.1"/>
    <property type="molecule type" value="Genomic_DNA"/>
</dbReference>
<keyword evidence="2" id="KW-1185">Reference proteome</keyword>
<dbReference type="Proteomes" id="UP001207468">
    <property type="component" value="Unassembled WGS sequence"/>
</dbReference>
<gene>
    <name evidence="1" type="ORF">F5148DRAFT_482270</name>
</gene>
<evidence type="ECO:0000313" key="1">
    <source>
        <dbReference type="EMBL" id="KAI9453282.1"/>
    </source>
</evidence>
<proteinExistence type="predicted"/>
<reference evidence="1" key="1">
    <citation type="submission" date="2021-03" db="EMBL/GenBank/DDBJ databases">
        <title>Evolutionary priming and transition to the ectomycorrhizal habit in an iconic lineage of mushroom-forming fungi: is preadaptation a requirement?</title>
        <authorList>
            <consortium name="DOE Joint Genome Institute"/>
            <person name="Looney B.P."/>
            <person name="Miyauchi S."/>
            <person name="Morin E."/>
            <person name="Drula E."/>
            <person name="Courty P.E."/>
            <person name="Chicoki N."/>
            <person name="Fauchery L."/>
            <person name="Kohler A."/>
            <person name="Kuo A."/>
            <person name="LaButti K."/>
            <person name="Pangilinan J."/>
            <person name="Lipzen A."/>
            <person name="Riley R."/>
            <person name="Andreopoulos W."/>
            <person name="He G."/>
            <person name="Johnson J."/>
            <person name="Barry K.W."/>
            <person name="Grigoriev I.V."/>
            <person name="Nagy L."/>
            <person name="Hibbett D."/>
            <person name="Henrissat B."/>
            <person name="Matheny P.B."/>
            <person name="Labbe J."/>
            <person name="Martin A.F."/>
        </authorList>
    </citation>
    <scope>NUCLEOTIDE SEQUENCE</scope>
    <source>
        <strain evidence="1">BPL698</strain>
    </source>
</reference>
<evidence type="ECO:0000313" key="2">
    <source>
        <dbReference type="Proteomes" id="UP001207468"/>
    </source>
</evidence>
<organism evidence="1 2">
    <name type="scientific">Russula earlei</name>
    <dbReference type="NCBI Taxonomy" id="71964"/>
    <lineage>
        <taxon>Eukaryota</taxon>
        <taxon>Fungi</taxon>
        <taxon>Dikarya</taxon>
        <taxon>Basidiomycota</taxon>
        <taxon>Agaricomycotina</taxon>
        <taxon>Agaricomycetes</taxon>
        <taxon>Russulales</taxon>
        <taxon>Russulaceae</taxon>
        <taxon>Russula</taxon>
    </lineage>
</organism>
<protein>
    <submittedName>
        <fullName evidence="1">Uncharacterized protein</fullName>
    </submittedName>
</protein>
<name>A0ACC0TZ57_9AGAM</name>
<sequence>MELMSVAQKYKMNVVLIHIRNHIAQQDPPFIREETAFLIYALAQKYGLRAEALQAARCTLSFSTLTIRDLHKEGRLIMMPGDALHELWTYHKRVRSNLMRDIEVFRTSNAKVILGDSSCASLTDLGIPSWIDGYVNSIGTTPVPAFVDLTEFHMELAKHICGQSQGGNQCTSCADIPSGTIRAFWGALTTVVNGSIAKVDSDFALAIEIPRSEYQPGSPGFSPSPSPSPRKYLDMSNADVILQSSSFINFKVHKSVLATSSPFFRDMFSLPQPSSDELVDGLPVVHLSEDEVVLNSLISMLYPVHPEMPYSVDNILSLLAAAEKYDMTAVQSSIRAEISGNALLTHTPKAFRMYAIACNKGLIPEMKSAARLTLDYPLTFEKLGNALRSFEHWALSDLADFHQECKATFSAHLMSFLDKSNPYSQLWVGCSAVRTRWQPENDDLPPWLENLIRQYLTQDTLTLAIPKSSKLGTMYLGALQAHVNEMDCHNCMKVHVLRGEQFLVQINWGLALARNVRGRIGMRSSFSETPPPRGLELHHLMESPAVS</sequence>
<accession>A0ACC0TZ57</accession>
<comment type="caution">
    <text evidence="1">The sequence shown here is derived from an EMBL/GenBank/DDBJ whole genome shotgun (WGS) entry which is preliminary data.</text>
</comment>